<organism evidence="2 3">
    <name type="scientific">Mycena chlorophos</name>
    <name type="common">Agaric fungus</name>
    <name type="synonym">Agaricus chlorophos</name>
    <dbReference type="NCBI Taxonomy" id="658473"/>
    <lineage>
        <taxon>Eukaryota</taxon>
        <taxon>Fungi</taxon>
        <taxon>Dikarya</taxon>
        <taxon>Basidiomycota</taxon>
        <taxon>Agaricomycotina</taxon>
        <taxon>Agaricomycetes</taxon>
        <taxon>Agaricomycetidae</taxon>
        <taxon>Agaricales</taxon>
        <taxon>Marasmiineae</taxon>
        <taxon>Mycenaceae</taxon>
        <taxon>Mycena</taxon>
    </lineage>
</organism>
<accession>A0ABQ0L705</accession>
<sequence>MDLDEFREWRGLGRHKLLAIVKANSGSLEVVEKMLQFVISGGVKHWKPAYVQTLYGAAETAYIQHFMRLHYEREEPPQSSVPVGTVHEEYKVFCAQTGVNNPRSQPQQFGGAAARAFPGISKILHGEFVGIHKKGEAINADPRVAAALKKKAEKESGHGTPPKGKPKTRRGRANGNAAVDSDEAEARVTHWEPQSADFETPTAGPSSFTAPTLVSTRSACPVETHLRHRKQGNDSTHLHLSDLLQTPLANIALSPLLRVRGVLDEFSLPHNPLFGGWDDSEAPGYTVMSRIQPIQNFYGGPGH</sequence>
<evidence type="ECO:0000313" key="2">
    <source>
        <dbReference type="EMBL" id="GAT45641.1"/>
    </source>
</evidence>
<evidence type="ECO:0000313" key="3">
    <source>
        <dbReference type="Proteomes" id="UP000815677"/>
    </source>
</evidence>
<reference evidence="2" key="1">
    <citation type="submission" date="2014-09" db="EMBL/GenBank/DDBJ databases">
        <title>Genome sequence of the luminous mushroom Mycena chlorophos for searching fungal bioluminescence genes.</title>
        <authorList>
            <person name="Tanaka Y."/>
            <person name="Kasuga D."/>
            <person name="Oba Y."/>
            <person name="Hase S."/>
            <person name="Sato K."/>
            <person name="Oba Y."/>
            <person name="Sakakibara Y."/>
        </authorList>
    </citation>
    <scope>NUCLEOTIDE SEQUENCE</scope>
</reference>
<dbReference type="Proteomes" id="UP000815677">
    <property type="component" value="Unassembled WGS sequence"/>
</dbReference>
<dbReference type="EMBL" id="DF841629">
    <property type="protein sequence ID" value="GAT45641.1"/>
    <property type="molecule type" value="Genomic_DNA"/>
</dbReference>
<protein>
    <submittedName>
        <fullName evidence="2">Uncharacterized protein</fullName>
    </submittedName>
</protein>
<keyword evidence="3" id="KW-1185">Reference proteome</keyword>
<name>A0ABQ0L705_MYCCL</name>
<evidence type="ECO:0000256" key="1">
    <source>
        <dbReference type="SAM" id="MobiDB-lite"/>
    </source>
</evidence>
<feature type="region of interest" description="Disordered" evidence="1">
    <location>
        <begin position="148"/>
        <end position="211"/>
    </location>
</feature>
<proteinExistence type="predicted"/>
<gene>
    <name evidence="2" type="ORF">MCHLO_03206</name>
</gene>